<dbReference type="EMBL" id="CP022695">
    <property type="protein sequence ID" value="AST78636.1"/>
    <property type="molecule type" value="Genomic_DNA"/>
</dbReference>
<evidence type="ECO:0000313" key="2">
    <source>
        <dbReference type="Proteomes" id="UP000215286"/>
    </source>
</evidence>
<proteinExistence type="predicted"/>
<evidence type="ECO:0000313" key="1">
    <source>
        <dbReference type="EMBL" id="AST78636.1"/>
    </source>
</evidence>
<gene>
    <name evidence="1" type="ORF">CI104_05845</name>
</gene>
<protein>
    <submittedName>
        <fullName evidence="1">LysR family transcriptional regulator</fullName>
    </submittedName>
</protein>
<reference evidence="1" key="1">
    <citation type="submission" date="2017-08" db="EMBL/GenBank/DDBJ databases">
        <title>Real-time genomic and epidemiological investigation of a multi-institutional outbreak of KPC-producing Enterobacteriaceae reveals complex transmission dynamics and informs management responses.</title>
        <authorList>
            <person name="Kwong J.C."/>
            <person name="Lane C."/>
            <person name="Romanes F."/>
            <person name="Goncalves da Silva A."/>
            <person name="Easton M."/>
            <person name="Cronin K."/>
            <person name="Waters M.J."/>
            <person name="Tomita T."/>
            <person name="Stevens K."/>
            <person name="Schultz M.B."/>
            <person name="Baines S.L."/>
            <person name="Sherry N.L."/>
            <person name="Carter G."/>
            <person name="Mu A."/>
            <person name="Sait M."/>
            <person name="Ballard S.A."/>
            <person name="Seemann T."/>
            <person name="Stinear T.P."/>
            <person name="Howden B.P."/>
        </authorList>
    </citation>
    <scope>NUCLEOTIDE SEQUENCE</scope>
    <source>
        <strain evidence="1">AUSMDU00008141</strain>
    </source>
</reference>
<sequence>MPDGLRCRALLDREPYNAGSDSLSCLNPATCQDSPMLKENFNELQIFLVVARERSFTKAAAKIGVSQSALSHAMKALEERLNLRLLTRTTRSVAPTAAGERIIACLEPRIADLEQELEALIQLNGTTSGHIRVSAGEHATRSLLWPRLKPFLKAWPQISVELVVDNGFVDIVEGRFDAGVRLGESVDKDMIAVKIGPDMRMAVVGSPDYFTERPVPETPHELQNHRCINMRLPTAGGLYHWEFERDGKPLRVRVEGQLTLNLLTERIDAALSGFGLTCVPEDSVAEYVKSGALVQVLRSWCPEFPGYYLYYPSRKQHPPAFARMIEALRYP</sequence>
<accession>A0ACA8D335</accession>
<name>A0ACA8D335_9ENTR</name>
<keyword evidence="2" id="KW-1185">Reference proteome</keyword>
<organism evidence="1 2">
    <name type="scientific">Citrobacter farmeri</name>
    <dbReference type="NCBI Taxonomy" id="67824"/>
    <lineage>
        <taxon>Bacteria</taxon>
        <taxon>Pseudomonadati</taxon>
        <taxon>Pseudomonadota</taxon>
        <taxon>Gammaproteobacteria</taxon>
        <taxon>Enterobacterales</taxon>
        <taxon>Enterobacteriaceae</taxon>
        <taxon>Citrobacter</taxon>
    </lineage>
</organism>
<dbReference type="Proteomes" id="UP000215286">
    <property type="component" value="Chromosome"/>
</dbReference>